<feature type="transmembrane region" description="Helical" evidence="1">
    <location>
        <begin position="32"/>
        <end position="51"/>
    </location>
</feature>
<feature type="transmembrane region" description="Helical" evidence="1">
    <location>
        <begin position="127"/>
        <end position="144"/>
    </location>
</feature>
<feature type="transmembrane region" description="Helical" evidence="1">
    <location>
        <begin position="150"/>
        <end position="167"/>
    </location>
</feature>
<feature type="transmembrane region" description="Helical" evidence="1">
    <location>
        <begin position="103"/>
        <end position="120"/>
    </location>
</feature>
<evidence type="ECO:0000313" key="3">
    <source>
        <dbReference type="Proteomes" id="UP000190056"/>
    </source>
</evidence>
<protein>
    <submittedName>
        <fullName evidence="2">Uncharacterized protein</fullName>
    </submittedName>
</protein>
<dbReference type="EMBL" id="MTPU01000012">
    <property type="protein sequence ID" value="OPH11101.1"/>
    <property type="molecule type" value="Genomic_DNA"/>
</dbReference>
<proteinExistence type="predicted"/>
<keyword evidence="1" id="KW-0472">Membrane</keyword>
<dbReference type="Proteomes" id="UP000190056">
    <property type="component" value="Unassembled WGS sequence"/>
</dbReference>
<dbReference type="AlphaFoldDB" id="A0A9Q5QZ79"/>
<reference evidence="2 3" key="1">
    <citation type="submission" date="2017-01" db="EMBL/GenBank/DDBJ databases">
        <authorList>
            <person name="Abreu V.A."/>
            <person name="Popin R.V."/>
            <person name="Rigonato J."/>
            <person name="Andreote A.P."/>
            <person name="Schaker P.C."/>
            <person name="Hoff-Risseti C."/>
            <person name="Alvarenga D.O."/>
            <person name="Varani A.M."/>
            <person name="Fiore M.F."/>
        </authorList>
    </citation>
    <scope>NUCLEOTIDE SEQUENCE [LARGE SCALE GENOMIC DNA]</scope>
    <source>
        <strain evidence="2 3">CENA302</strain>
    </source>
</reference>
<name>A0A9Q5QZ79_9CYAN</name>
<organism evidence="2 3">
    <name type="scientific">Cylindrospermopsis raciborskii CENA302</name>
    <dbReference type="NCBI Taxonomy" id="1170768"/>
    <lineage>
        <taxon>Bacteria</taxon>
        <taxon>Bacillati</taxon>
        <taxon>Cyanobacteriota</taxon>
        <taxon>Cyanophyceae</taxon>
        <taxon>Nostocales</taxon>
        <taxon>Aphanizomenonaceae</taxon>
        <taxon>Cylindrospermopsis</taxon>
    </lineage>
</organism>
<gene>
    <name evidence="2" type="ORF">CENA302_01855</name>
</gene>
<keyword evidence="1" id="KW-1133">Transmembrane helix</keyword>
<accession>A0A9Q5QZ79</accession>
<comment type="caution">
    <text evidence="2">The sequence shown here is derived from an EMBL/GenBank/DDBJ whole genome shotgun (WGS) entry which is preliminary data.</text>
</comment>
<evidence type="ECO:0000256" key="1">
    <source>
        <dbReference type="SAM" id="Phobius"/>
    </source>
</evidence>
<evidence type="ECO:0000313" key="2">
    <source>
        <dbReference type="EMBL" id="OPH11101.1"/>
    </source>
</evidence>
<sequence>MFLGWLFADKKVNKLNFAQKTNAINKPRVNPVVIIILTVVSIFSSFYFSFFAKSYSVKYITSYINLILNPLILIQMILVYLFYVYYSGRGNESSFFSWTKRRYSVLLVGLLILVFLLRIIVGSRSSIISVVQGIFLVSLTLGIYRVPRKILLLCLLLLALSFPLFIISTTSRQLKSVTSDTTNLEEQFIQTIELSGSAFRSQSLVSILAPSFSRASFLDTSLDLIKNCNNYRQIINPIFYSKSIIDNALTPGAVDFFDTPKAANALISIYGNISNISLRSTRISYQSDQMNIYGEFFVLFYGWFSMPAFFLFTYFFQVIFFHNLNREKFDYGRSVLDIFWMNVFFSVLISFGIDWIIGETIQSYITTRMMLFFIKTRIRL</sequence>
<feature type="transmembrane region" description="Helical" evidence="1">
    <location>
        <begin position="339"/>
        <end position="358"/>
    </location>
</feature>
<feature type="transmembrane region" description="Helical" evidence="1">
    <location>
        <begin position="63"/>
        <end position="83"/>
    </location>
</feature>
<feature type="transmembrane region" description="Helical" evidence="1">
    <location>
        <begin position="296"/>
        <end position="319"/>
    </location>
</feature>
<keyword evidence="1" id="KW-0812">Transmembrane</keyword>